<reference evidence="2 3" key="1">
    <citation type="submission" date="2022-04" db="EMBL/GenBank/DDBJ databases">
        <title>Genome diversity in the genus Frankia.</title>
        <authorList>
            <person name="Carlos-Shanley C."/>
            <person name="Hahn D."/>
        </authorList>
    </citation>
    <scope>NUCLEOTIDE SEQUENCE [LARGE SCALE GENOMIC DNA]</scope>
    <source>
        <strain evidence="2 3">Ag45/Mut15</strain>
    </source>
</reference>
<dbReference type="GO" id="GO:0032259">
    <property type="term" value="P:methylation"/>
    <property type="evidence" value="ECO:0007669"/>
    <property type="project" value="UniProtKB-KW"/>
</dbReference>
<dbReference type="SUPFAM" id="SSF53335">
    <property type="entry name" value="S-adenosyl-L-methionine-dependent methyltransferases"/>
    <property type="match status" value="1"/>
</dbReference>
<dbReference type="CDD" id="cd02440">
    <property type="entry name" value="AdoMet_MTases"/>
    <property type="match status" value="1"/>
</dbReference>
<keyword evidence="2" id="KW-0808">Transferase</keyword>
<gene>
    <name evidence="2" type="ORF">MXD59_03050</name>
</gene>
<feature type="domain" description="Methyltransferase type 11" evidence="1">
    <location>
        <begin position="104"/>
        <end position="201"/>
    </location>
</feature>
<sequence length="318" mass="32363">MGAHPGLTGILSALRCPVCAGELGGAGAGAGEVCCAAGHSFDLGRGGYLSLRGGRSRRITGDTSAMVAARAAFLDAGYYAPLTARLGALTAAARADGRAAPTILEIGAGTGHHLAGVLTALEHGALEQGARGHRARGIAVDVAPPALRRAARAHPRIGAVSFDAAEQWPVADGQVDVLLDVFAPRHPGEMRRVLRPGGLLLVVTPGPAHLAELRGPLGLVGLHPDKDGQLAGRLTEQFSPGPVEQLDVPLTLPVTAAVDLALMGPTGHHRTRDDLCQAAAAAWGSDLESATVPVTASFRLHPFHAGSPGLAGSIRAAW</sequence>
<organism evidence="2 3">
    <name type="scientific">Frankia umida</name>
    <dbReference type="NCBI Taxonomy" id="573489"/>
    <lineage>
        <taxon>Bacteria</taxon>
        <taxon>Bacillati</taxon>
        <taxon>Actinomycetota</taxon>
        <taxon>Actinomycetes</taxon>
        <taxon>Frankiales</taxon>
        <taxon>Frankiaceae</taxon>
        <taxon>Frankia</taxon>
    </lineage>
</organism>
<dbReference type="Proteomes" id="UP001201873">
    <property type="component" value="Unassembled WGS sequence"/>
</dbReference>
<dbReference type="Gene3D" id="3.40.50.150">
    <property type="entry name" value="Vaccinia Virus protein VP39"/>
    <property type="match status" value="1"/>
</dbReference>
<dbReference type="Pfam" id="PF08241">
    <property type="entry name" value="Methyltransf_11"/>
    <property type="match status" value="1"/>
</dbReference>
<dbReference type="EMBL" id="JALKFT010000002">
    <property type="protein sequence ID" value="MCK9874770.1"/>
    <property type="molecule type" value="Genomic_DNA"/>
</dbReference>
<proteinExistence type="predicted"/>
<name>A0ABT0JT71_9ACTN</name>
<dbReference type="InterPro" id="IPR016718">
    <property type="entry name" value="rRNA_m1G-MeTrfase_A_prd"/>
</dbReference>
<dbReference type="InterPro" id="IPR013216">
    <property type="entry name" value="Methyltransf_11"/>
</dbReference>
<comment type="caution">
    <text evidence="2">The sequence shown here is derived from an EMBL/GenBank/DDBJ whole genome shotgun (WGS) entry which is preliminary data.</text>
</comment>
<protein>
    <submittedName>
        <fullName evidence="2">Methyltransferase domain-containing protein</fullName>
    </submittedName>
</protein>
<accession>A0ABT0JT71</accession>
<dbReference type="InterPro" id="IPR029063">
    <property type="entry name" value="SAM-dependent_MTases_sf"/>
</dbReference>
<keyword evidence="2" id="KW-0489">Methyltransferase</keyword>
<evidence type="ECO:0000313" key="2">
    <source>
        <dbReference type="EMBL" id="MCK9874770.1"/>
    </source>
</evidence>
<dbReference type="PIRSF" id="PIRSF018249">
    <property type="entry name" value="MyrA_prd"/>
    <property type="match status" value="1"/>
</dbReference>
<dbReference type="RefSeq" id="WP_248823359.1">
    <property type="nucleotide sequence ID" value="NZ_JALKFT010000002.1"/>
</dbReference>
<dbReference type="GO" id="GO:0008168">
    <property type="term" value="F:methyltransferase activity"/>
    <property type="evidence" value="ECO:0007669"/>
    <property type="project" value="UniProtKB-KW"/>
</dbReference>
<keyword evidence="3" id="KW-1185">Reference proteome</keyword>
<evidence type="ECO:0000313" key="3">
    <source>
        <dbReference type="Proteomes" id="UP001201873"/>
    </source>
</evidence>
<evidence type="ECO:0000259" key="1">
    <source>
        <dbReference type="Pfam" id="PF08241"/>
    </source>
</evidence>